<sequence length="430" mass="48759">MKFTKTKLILLWSAFLLLLFIFFIKPKDLGKPFNPYFQILNEELKNNGPGKPVVLLDLDRLDENLRILKQNLTPPLHYRIVVKSLPSLDLLRYIVSSTGSDRLMVFHSGDLVMLLGDSEFKNFDILLGKPMPINALKDIRSKTNVSDFQKIHWLVDTPERLNEYLQFSKMENLKLSINLEIDIGLHRGGFPEPSALLSSLELIKTNPKHIEFSGFMGYEPHVASVPVIFGDKTEAIQESLKDSLKVYSTFIKFSKEKYPEFFQKEIIQNGGGSKTYRFYQKFGNGIVNDVSVGSALVKPTDFDVVSLDEHSPAVFIAAPILKRLEGTKIPFLESLSFLFPFWDPNQELTYFTYGGAFSAKKESPSGLQDNSLFGTSTNQGILNGSFQTGLFPNDFVFFRPTQSEKVMSELGEIHLIRKGKLSGKWKTFVN</sequence>
<dbReference type="Pfam" id="PF01168">
    <property type="entry name" value="Ala_racemase_N"/>
    <property type="match status" value="1"/>
</dbReference>
<dbReference type="InterPro" id="IPR001608">
    <property type="entry name" value="Ala_racemase_N"/>
</dbReference>
<protein>
    <submittedName>
        <fullName evidence="2">Alanine racemase</fullName>
    </submittedName>
</protein>
<proteinExistence type="predicted"/>
<feature type="domain" description="Alanine racemase N-terminal" evidence="1">
    <location>
        <begin position="57"/>
        <end position="226"/>
    </location>
</feature>
<dbReference type="KEGG" id="laj:A0128_17745"/>
<dbReference type="PANTHER" id="PTHR28004:SF2">
    <property type="entry name" value="D-SERINE DEHYDRATASE"/>
    <property type="match status" value="1"/>
</dbReference>
<dbReference type="Proteomes" id="UP000094197">
    <property type="component" value="Chromosome 1"/>
</dbReference>
<dbReference type="InterPro" id="IPR051466">
    <property type="entry name" value="D-amino_acid_metab_enzyme"/>
</dbReference>
<dbReference type="RefSeq" id="WP_069608723.1">
    <property type="nucleotide sequence ID" value="NZ_CP015217.1"/>
</dbReference>
<gene>
    <name evidence="2" type="ORF">A0128_17745</name>
</gene>
<evidence type="ECO:0000313" key="2">
    <source>
        <dbReference type="EMBL" id="AOP35520.1"/>
    </source>
</evidence>
<accession>A0A1D7V114</accession>
<name>A0A1D7V114_9LEPT</name>
<dbReference type="Gene3D" id="3.20.20.10">
    <property type="entry name" value="Alanine racemase"/>
    <property type="match status" value="1"/>
</dbReference>
<reference evidence="2 3" key="1">
    <citation type="submission" date="2016-04" db="EMBL/GenBank/DDBJ databases">
        <title>Complete genome seqeunce of Leptospira alstonii serovar Room22.</title>
        <authorList>
            <person name="Nally J.E."/>
            <person name="Bayles D.O."/>
            <person name="Hurley D."/>
            <person name="Fanning S."/>
            <person name="McMahon B.J."/>
            <person name="Arent Z."/>
        </authorList>
    </citation>
    <scope>NUCLEOTIDE SEQUENCE [LARGE SCALE GENOMIC DNA]</scope>
    <source>
        <strain evidence="2 3">GWTS #1</strain>
    </source>
</reference>
<dbReference type="SUPFAM" id="SSF51419">
    <property type="entry name" value="PLP-binding barrel"/>
    <property type="match status" value="1"/>
</dbReference>
<organism evidence="2 3">
    <name type="scientific">Leptospira tipperaryensis</name>
    <dbReference type="NCBI Taxonomy" id="2564040"/>
    <lineage>
        <taxon>Bacteria</taxon>
        <taxon>Pseudomonadati</taxon>
        <taxon>Spirochaetota</taxon>
        <taxon>Spirochaetia</taxon>
        <taxon>Leptospirales</taxon>
        <taxon>Leptospiraceae</taxon>
        <taxon>Leptospira</taxon>
    </lineage>
</organism>
<dbReference type="GO" id="GO:0008721">
    <property type="term" value="F:D-serine ammonia-lyase activity"/>
    <property type="evidence" value="ECO:0007669"/>
    <property type="project" value="TreeGrafter"/>
</dbReference>
<evidence type="ECO:0000313" key="3">
    <source>
        <dbReference type="Proteomes" id="UP000094197"/>
    </source>
</evidence>
<evidence type="ECO:0000259" key="1">
    <source>
        <dbReference type="Pfam" id="PF01168"/>
    </source>
</evidence>
<dbReference type="EMBL" id="CP015217">
    <property type="protein sequence ID" value="AOP35520.1"/>
    <property type="molecule type" value="Genomic_DNA"/>
</dbReference>
<keyword evidence="3" id="KW-1185">Reference proteome</keyword>
<dbReference type="InterPro" id="IPR029066">
    <property type="entry name" value="PLP-binding_barrel"/>
</dbReference>
<dbReference type="PANTHER" id="PTHR28004">
    <property type="entry name" value="ZGC:162816-RELATED"/>
    <property type="match status" value="1"/>
</dbReference>
<dbReference type="OrthoDB" id="339576at2"/>
<dbReference type="GO" id="GO:0036088">
    <property type="term" value="P:D-serine catabolic process"/>
    <property type="evidence" value="ECO:0007669"/>
    <property type="project" value="TreeGrafter"/>
</dbReference>
<dbReference type="AlphaFoldDB" id="A0A1D7V114"/>